<comment type="caution">
    <text evidence="1">The sequence shown here is derived from an EMBL/GenBank/DDBJ whole genome shotgun (WGS) entry which is preliminary data.</text>
</comment>
<sequence>MNFLLPAVASIADYLSNPTLRAGRGLAGLGVPPLRLSPRAGLLISSGQTGWTLSLPSSFPPVFEETPNDFIKVFCGGE</sequence>
<evidence type="ECO:0000313" key="2">
    <source>
        <dbReference type="Proteomes" id="UP001623349"/>
    </source>
</evidence>
<dbReference type="EMBL" id="BAAFST010000003">
    <property type="protein sequence ID" value="GAB1287824.1"/>
    <property type="molecule type" value="Genomic_DNA"/>
</dbReference>
<dbReference type="Proteomes" id="UP001623349">
    <property type="component" value="Unassembled WGS sequence"/>
</dbReference>
<accession>A0ABQ0EL65</accession>
<organism evidence="1 2">
    <name type="scientific">Apodemus speciosus</name>
    <name type="common">Large Japanese field mouse</name>
    <dbReference type="NCBI Taxonomy" id="105296"/>
    <lineage>
        <taxon>Eukaryota</taxon>
        <taxon>Metazoa</taxon>
        <taxon>Chordata</taxon>
        <taxon>Craniata</taxon>
        <taxon>Vertebrata</taxon>
        <taxon>Euteleostomi</taxon>
        <taxon>Mammalia</taxon>
        <taxon>Eutheria</taxon>
        <taxon>Euarchontoglires</taxon>
        <taxon>Glires</taxon>
        <taxon>Rodentia</taxon>
        <taxon>Myomorpha</taxon>
        <taxon>Muroidea</taxon>
        <taxon>Muridae</taxon>
        <taxon>Murinae</taxon>
        <taxon>Apodemus</taxon>
    </lineage>
</organism>
<gene>
    <name evidence="1" type="ORF">APTSU1_000305400</name>
</gene>
<keyword evidence="2" id="KW-1185">Reference proteome</keyword>
<protein>
    <submittedName>
        <fullName evidence="1">Uncharacterized protein</fullName>
    </submittedName>
</protein>
<proteinExistence type="predicted"/>
<reference evidence="1 2" key="1">
    <citation type="submission" date="2024-08" db="EMBL/GenBank/DDBJ databases">
        <title>The draft genome of Apodemus speciosus.</title>
        <authorList>
            <person name="Nabeshima K."/>
            <person name="Suzuki S."/>
            <person name="Onuma M."/>
        </authorList>
    </citation>
    <scope>NUCLEOTIDE SEQUENCE [LARGE SCALE GENOMIC DNA]</scope>
    <source>
        <strain evidence="1">IB14-021</strain>
    </source>
</reference>
<name>A0ABQ0EL65_APOSI</name>
<evidence type="ECO:0000313" key="1">
    <source>
        <dbReference type="EMBL" id="GAB1287824.1"/>
    </source>
</evidence>